<comment type="caution">
    <text evidence="1">The sequence shown here is derived from an EMBL/GenBank/DDBJ whole genome shotgun (WGS) entry which is preliminary data.</text>
</comment>
<dbReference type="Pfam" id="PF26233">
    <property type="entry name" value="NicX"/>
    <property type="match status" value="1"/>
</dbReference>
<dbReference type="Gene3D" id="3.40.50.850">
    <property type="entry name" value="Isochorismatase-like"/>
    <property type="match status" value="1"/>
</dbReference>
<dbReference type="EMBL" id="JAVDRF010000011">
    <property type="protein sequence ID" value="MDR6538563.1"/>
    <property type="molecule type" value="Genomic_DNA"/>
</dbReference>
<protein>
    <submittedName>
        <fullName evidence="1">Uncharacterized protein</fullName>
    </submittedName>
</protein>
<keyword evidence="2" id="KW-1185">Reference proteome</keyword>
<proteinExistence type="predicted"/>
<organism evidence="1 2">
    <name type="scientific">Variovorax soli</name>
    <dbReference type="NCBI Taxonomy" id="376815"/>
    <lineage>
        <taxon>Bacteria</taxon>
        <taxon>Pseudomonadati</taxon>
        <taxon>Pseudomonadota</taxon>
        <taxon>Betaproteobacteria</taxon>
        <taxon>Burkholderiales</taxon>
        <taxon>Comamonadaceae</taxon>
        <taxon>Variovorax</taxon>
    </lineage>
</organism>
<gene>
    <name evidence="1" type="ORF">J2739_004356</name>
</gene>
<dbReference type="InterPro" id="IPR036380">
    <property type="entry name" value="Isochorismatase-like_sf"/>
</dbReference>
<dbReference type="InterPro" id="IPR058739">
    <property type="entry name" value="NicX"/>
</dbReference>
<sequence>MIDRGDILLPQKAYAADRIVLTVEKGYATKIEGGLDAELLTDYMASFCDPEAYAISHIGWGSQPRARWSRLGLVQQLAPHAGELVVRKTVPSALFGTSLAAWLADIQEHV</sequence>
<accession>A0ABU1NJD3</accession>
<reference evidence="1 2" key="1">
    <citation type="submission" date="2023-07" db="EMBL/GenBank/DDBJ databases">
        <title>Sorghum-associated microbial communities from plants grown in Nebraska, USA.</title>
        <authorList>
            <person name="Schachtman D."/>
        </authorList>
    </citation>
    <scope>NUCLEOTIDE SEQUENCE [LARGE SCALE GENOMIC DNA]</scope>
    <source>
        <strain evidence="1 2">DS1781</strain>
    </source>
</reference>
<evidence type="ECO:0000313" key="1">
    <source>
        <dbReference type="EMBL" id="MDR6538563.1"/>
    </source>
</evidence>
<name>A0ABU1NJD3_9BURK</name>
<evidence type="ECO:0000313" key="2">
    <source>
        <dbReference type="Proteomes" id="UP001184230"/>
    </source>
</evidence>
<dbReference type="SUPFAM" id="SSF52499">
    <property type="entry name" value="Isochorismatase-like hydrolases"/>
    <property type="match status" value="1"/>
</dbReference>
<dbReference type="Proteomes" id="UP001184230">
    <property type="component" value="Unassembled WGS sequence"/>
</dbReference>